<dbReference type="GO" id="GO:0005634">
    <property type="term" value="C:nucleus"/>
    <property type="evidence" value="ECO:0007669"/>
    <property type="project" value="UniProtKB-SubCell"/>
</dbReference>
<dbReference type="CDD" id="cd00167">
    <property type="entry name" value="SANT"/>
    <property type="match status" value="1"/>
</dbReference>
<dbReference type="GO" id="GO:0008270">
    <property type="term" value="F:zinc ion binding"/>
    <property type="evidence" value="ECO:0007669"/>
    <property type="project" value="UniProtKB-KW"/>
</dbReference>
<evidence type="ECO:0000256" key="3">
    <source>
        <dbReference type="ARBA" id="ARBA00022771"/>
    </source>
</evidence>
<dbReference type="InterPro" id="IPR016827">
    <property type="entry name" value="Ada2/TADA2"/>
</dbReference>
<feature type="compositionally biased region" description="Polar residues" evidence="11">
    <location>
        <begin position="1"/>
        <end position="11"/>
    </location>
</feature>
<dbReference type="InterPro" id="IPR000433">
    <property type="entry name" value="Znf_ZZ"/>
</dbReference>
<keyword evidence="5 9" id="KW-0805">Transcription regulation</keyword>
<evidence type="ECO:0000256" key="4">
    <source>
        <dbReference type="ARBA" id="ARBA00022833"/>
    </source>
</evidence>
<evidence type="ECO:0000259" key="12">
    <source>
        <dbReference type="PROSITE" id="PS50090"/>
    </source>
</evidence>
<keyword evidence="8 9" id="KW-0539">Nucleus</keyword>
<dbReference type="Gene3D" id="3.30.60.90">
    <property type="match status" value="1"/>
</dbReference>
<dbReference type="CDD" id="cd02335">
    <property type="entry name" value="ZZ_ADA2"/>
    <property type="match status" value="1"/>
</dbReference>
<comment type="caution">
    <text evidence="17">The sequence shown here is derived from an EMBL/GenBank/DDBJ whole genome shotgun (WGS) entry which is preliminary data.</text>
</comment>
<dbReference type="GO" id="GO:0006338">
    <property type="term" value="P:chromatin remodeling"/>
    <property type="evidence" value="ECO:0007669"/>
    <property type="project" value="TreeGrafter"/>
</dbReference>
<gene>
    <name evidence="17" type="ORF">SASPL_152238</name>
</gene>
<name>A0A8X8Z049_SALSN</name>
<dbReference type="GO" id="GO:0003677">
    <property type="term" value="F:DNA binding"/>
    <property type="evidence" value="ECO:0007669"/>
    <property type="project" value="UniProtKB-KW"/>
</dbReference>
<feature type="region of interest" description="Disordered" evidence="11">
    <location>
        <begin position="254"/>
        <end position="279"/>
    </location>
</feature>
<dbReference type="GO" id="GO:0003682">
    <property type="term" value="F:chromatin binding"/>
    <property type="evidence" value="ECO:0007669"/>
    <property type="project" value="TreeGrafter"/>
</dbReference>
<dbReference type="FunFam" id="3.30.60.90:FF:000013">
    <property type="entry name" value="Transcriptional adapter"/>
    <property type="match status" value="1"/>
</dbReference>
<dbReference type="Gene3D" id="1.10.10.60">
    <property type="entry name" value="Homeodomain-like"/>
    <property type="match status" value="1"/>
</dbReference>
<evidence type="ECO:0000313" key="17">
    <source>
        <dbReference type="EMBL" id="KAG6387056.1"/>
    </source>
</evidence>
<evidence type="ECO:0000256" key="2">
    <source>
        <dbReference type="ARBA" id="ARBA00022723"/>
    </source>
</evidence>
<dbReference type="SMART" id="SM00717">
    <property type="entry name" value="SANT"/>
    <property type="match status" value="1"/>
</dbReference>
<reference evidence="17" key="2">
    <citation type="submission" date="2020-08" db="EMBL/GenBank/DDBJ databases">
        <title>Plant Genome Project.</title>
        <authorList>
            <person name="Zhang R.-G."/>
        </authorList>
    </citation>
    <scope>NUCLEOTIDE SEQUENCE</scope>
    <source>
        <strain evidence="17">Huo1</strain>
        <tissue evidence="17">Leaf</tissue>
    </source>
</reference>
<dbReference type="AlphaFoldDB" id="A0A8X8Z049"/>
<dbReference type="PROSITE" id="PS50135">
    <property type="entry name" value="ZF_ZZ_2"/>
    <property type="match status" value="1"/>
</dbReference>
<evidence type="ECO:0000259" key="14">
    <source>
        <dbReference type="PROSITE" id="PS50934"/>
    </source>
</evidence>
<feature type="compositionally biased region" description="Polar residues" evidence="11">
    <location>
        <begin position="491"/>
        <end position="502"/>
    </location>
</feature>
<feature type="region of interest" description="Disordered" evidence="11">
    <location>
        <begin position="1"/>
        <end position="38"/>
    </location>
</feature>
<keyword evidence="4" id="KW-0862">Zinc</keyword>
<feature type="region of interest" description="Disordered" evidence="11">
    <location>
        <begin position="485"/>
        <end position="518"/>
    </location>
</feature>
<dbReference type="InterPro" id="IPR001005">
    <property type="entry name" value="SANT/Myb"/>
</dbReference>
<evidence type="ECO:0000256" key="5">
    <source>
        <dbReference type="ARBA" id="ARBA00023015"/>
    </source>
</evidence>
<evidence type="ECO:0000259" key="15">
    <source>
        <dbReference type="PROSITE" id="PS51293"/>
    </source>
</evidence>
<proteinExistence type="predicted"/>
<evidence type="ECO:0000256" key="9">
    <source>
        <dbReference type="PIRNR" id="PIRNR025024"/>
    </source>
</evidence>
<dbReference type="FunFam" id="1.10.10.10:FF:000087">
    <property type="entry name" value="Transcriptional adapter 2"/>
    <property type="match status" value="1"/>
</dbReference>
<dbReference type="GO" id="GO:0003713">
    <property type="term" value="F:transcription coactivator activity"/>
    <property type="evidence" value="ECO:0007669"/>
    <property type="project" value="InterPro"/>
</dbReference>
<protein>
    <recommendedName>
        <fullName evidence="9">Transcriptional adapter</fullName>
    </recommendedName>
</protein>
<dbReference type="EMBL" id="PNBA02000021">
    <property type="protein sequence ID" value="KAG6387056.1"/>
    <property type="molecule type" value="Genomic_DNA"/>
</dbReference>
<sequence length="605" mass="67779">MGRSRAASQATADDPGQSRSKRKRTAQNVENIDSAPPVPGITDGKKALYHCNYCNKDISGKTRIKCVVCSDFDLCVECFSVGAEVFPHKSSHLYRVMDNLAFPLICPDWNADEEMLLLEGIEMYGLANWSEVAEHVGTKSRSQCIEHYNRVYMNSPCFPLPDMSHVMGKNKEELLAMAKENDETKKGATMSGEVDGKEASPFAARIKMEDQKKEGQTGRSSSSISSGTSHTYGTGCLIISVPKSSCADEAGTIAGSSGAKMATGAGKRTSEKALSKDGLNVPKVEELHLDRSIGEKKPRTSDNEGVSMKELSGYNSKRQEFEIEYDNDAEQLLADMEFKETDTDAERELKIRILHIYSKRLDERKRRKDFILERNLLYPDPFERDLTMEEKELCHRYRVFMRFHSKEEHDELLRSVVEEQRILKRIEDLQCELHGEARAAGCRTACEAERFIEQKMKREFEENGHRVKESSQAGTGGKYLQRINHQKGDQDTSSPRGGNKSPSVLDPVGKESSSNRRGLTGFDVSDKWDVSGFIGADILSEAEKQLCVEIRILPAHYLNMLQTMSMRILSGNLTKKADAHGLFNVDPGKVDKVYDMLIKKGIAQV</sequence>
<evidence type="ECO:0000256" key="1">
    <source>
        <dbReference type="ARBA" id="ARBA00004123"/>
    </source>
</evidence>
<feature type="domain" description="Myb-like" evidence="12">
    <location>
        <begin position="109"/>
        <end position="152"/>
    </location>
</feature>
<feature type="domain" description="SANT" evidence="15">
    <location>
        <begin position="104"/>
        <end position="156"/>
    </location>
</feature>
<dbReference type="Pfam" id="PF00249">
    <property type="entry name" value="Myb_DNA-binding"/>
    <property type="match status" value="1"/>
</dbReference>
<keyword evidence="3 10" id="KW-0863">Zinc-finger</keyword>
<feature type="domain" description="HTH myb-type" evidence="16">
    <location>
        <begin position="109"/>
        <end position="156"/>
    </location>
</feature>
<dbReference type="InterPro" id="IPR017930">
    <property type="entry name" value="Myb_dom"/>
</dbReference>
<dbReference type="SUPFAM" id="SSF57850">
    <property type="entry name" value="RING/U-box"/>
    <property type="match status" value="1"/>
</dbReference>
<dbReference type="PROSITE" id="PS51293">
    <property type="entry name" value="SANT"/>
    <property type="match status" value="1"/>
</dbReference>
<evidence type="ECO:0000256" key="10">
    <source>
        <dbReference type="PROSITE-ProRule" id="PRU00228"/>
    </source>
</evidence>
<keyword evidence="6" id="KW-0238">DNA-binding</keyword>
<dbReference type="GO" id="GO:0006357">
    <property type="term" value="P:regulation of transcription by RNA polymerase II"/>
    <property type="evidence" value="ECO:0007669"/>
    <property type="project" value="InterPro"/>
</dbReference>
<keyword evidence="2" id="KW-0479">Metal-binding</keyword>
<dbReference type="SUPFAM" id="SSF46689">
    <property type="entry name" value="Homeodomain-like"/>
    <property type="match status" value="2"/>
</dbReference>
<evidence type="ECO:0000256" key="7">
    <source>
        <dbReference type="ARBA" id="ARBA00023163"/>
    </source>
</evidence>
<dbReference type="PIRSF" id="PIRSF025024">
    <property type="entry name" value="Transcriptional_adaptor_2"/>
    <property type="match status" value="1"/>
</dbReference>
<organism evidence="17">
    <name type="scientific">Salvia splendens</name>
    <name type="common">Scarlet sage</name>
    <dbReference type="NCBI Taxonomy" id="180675"/>
    <lineage>
        <taxon>Eukaryota</taxon>
        <taxon>Viridiplantae</taxon>
        <taxon>Streptophyta</taxon>
        <taxon>Embryophyta</taxon>
        <taxon>Tracheophyta</taxon>
        <taxon>Spermatophyta</taxon>
        <taxon>Magnoliopsida</taxon>
        <taxon>eudicotyledons</taxon>
        <taxon>Gunneridae</taxon>
        <taxon>Pentapetalae</taxon>
        <taxon>asterids</taxon>
        <taxon>lamiids</taxon>
        <taxon>Lamiales</taxon>
        <taxon>Lamiaceae</taxon>
        <taxon>Nepetoideae</taxon>
        <taxon>Mentheae</taxon>
        <taxon>Salviinae</taxon>
        <taxon>Salvia</taxon>
        <taxon>Salvia subgen. Calosphace</taxon>
        <taxon>core Calosphace</taxon>
    </lineage>
</organism>
<dbReference type="SMART" id="SM00291">
    <property type="entry name" value="ZnF_ZZ"/>
    <property type="match status" value="1"/>
</dbReference>
<dbReference type="PROSITE" id="PS51294">
    <property type="entry name" value="HTH_MYB"/>
    <property type="match status" value="1"/>
</dbReference>
<evidence type="ECO:0000259" key="16">
    <source>
        <dbReference type="PROSITE" id="PS51294"/>
    </source>
</evidence>
<feature type="region of interest" description="Disordered" evidence="11">
    <location>
        <begin position="208"/>
        <end position="229"/>
    </location>
</feature>
<accession>A0A8X8Z049</accession>
<evidence type="ECO:0000256" key="11">
    <source>
        <dbReference type="SAM" id="MobiDB-lite"/>
    </source>
</evidence>
<keyword evidence="7 9" id="KW-0804">Transcription</keyword>
<feature type="domain" description="ZZ-type" evidence="13">
    <location>
        <begin position="46"/>
        <end position="102"/>
    </location>
</feature>
<dbReference type="PROSITE" id="PS01357">
    <property type="entry name" value="ZF_ZZ_1"/>
    <property type="match status" value="1"/>
</dbReference>
<dbReference type="InterPro" id="IPR036388">
    <property type="entry name" value="WH-like_DNA-bd_sf"/>
</dbReference>
<feature type="domain" description="SWIRM" evidence="14">
    <location>
        <begin position="519"/>
        <end position="605"/>
    </location>
</feature>
<dbReference type="InterPro" id="IPR017884">
    <property type="entry name" value="SANT_dom"/>
</dbReference>
<dbReference type="PROSITE" id="PS50090">
    <property type="entry name" value="MYB_LIKE"/>
    <property type="match status" value="1"/>
</dbReference>
<dbReference type="Gene3D" id="1.10.10.10">
    <property type="entry name" value="Winged helix-like DNA-binding domain superfamily/Winged helix DNA-binding domain"/>
    <property type="match status" value="1"/>
</dbReference>
<keyword evidence="18" id="KW-1185">Reference proteome</keyword>
<dbReference type="PANTHER" id="PTHR12374:SF20">
    <property type="entry name" value="TRANSCRIPTIONAL ADAPTER 2-ALPHA"/>
    <property type="match status" value="1"/>
</dbReference>
<dbReference type="PANTHER" id="PTHR12374">
    <property type="entry name" value="TRANSCRIPTIONAL ADAPTOR 2 ADA2 -RELATED"/>
    <property type="match status" value="1"/>
</dbReference>
<dbReference type="InterPro" id="IPR055141">
    <property type="entry name" value="TADA2A_B-like_dom"/>
</dbReference>
<dbReference type="Proteomes" id="UP000298416">
    <property type="component" value="Unassembled WGS sequence"/>
</dbReference>
<dbReference type="FunFam" id="1.10.10.60:FF:000115">
    <property type="entry name" value="Transcriptional adapter 2"/>
    <property type="match status" value="1"/>
</dbReference>
<evidence type="ECO:0000313" key="18">
    <source>
        <dbReference type="Proteomes" id="UP000298416"/>
    </source>
</evidence>
<reference evidence="17" key="1">
    <citation type="submission" date="2018-01" db="EMBL/GenBank/DDBJ databases">
        <authorList>
            <person name="Mao J.F."/>
        </authorList>
    </citation>
    <scope>NUCLEOTIDE SEQUENCE</scope>
    <source>
        <strain evidence="17">Huo1</strain>
        <tissue evidence="17">Leaf</tissue>
    </source>
</reference>
<dbReference type="InterPro" id="IPR007526">
    <property type="entry name" value="SWIRM"/>
</dbReference>
<feature type="compositionally biased region" description="Low complexity" evidence="11">
    <location>
        <begin position="217"/>
        <end position="229"/>
    </location>
</feature>
<comment type="subcellular location">
    <subcellularLocation>
        <location evidence="1 9">Nucleus</location>
    </subcellularLocation>
</comment>
<dbReference type="InterPro" id="IPR043145">
    <property type="entry name" value="Znf_ZZ_sf"/>
</dbReference>
<evidence type="ECO:0000259" key="13">
    <source>
        <dbReference type="PROSITE" id="PS50135"/>
    </source>
</evidence>
<dbReference type="PROSITE" id="PS50934">
    <property type="entry name" value="SWIRM"/>
    <property type="match status" value="1"/>
</dbReference>
<dbReference type="InterPro" id="IPR009057">
    <property type="entry name" value="Homeodomain-like_sf"/>
</dbReference>
<dbReference type="Pfam" id="PF25299">
    <property type="entry name" value="ZZ_ADA2"/>
    <property type="match status" value="1"/>
</dbReference>
<dbReference type="Pfam" id="PF22941">
    <property type="entry name" value="TADA2A-like_3rd"/>
    <property type="match status" value="1"/>
</dbReference>
<evidence type="ECO:0000256" key="8">
    <source>
        <dbReference type="ARBA" id="ARBA00023242"/>
    </source>
</evidence>
<dbReference type="InterPro" id="IPR041983">
    <property type="entry name" value="ADA2-like_ZZ"/>
</dbReference>
<evidence type="ECO:0000256" key="6">
    <source>
        <dbReference type="ARBA" id="ARBA00023125"/>
    </source>
</evidence>